<dbReference type="Gene3D" id="3.30.70.270">
    <property type="match status" value="1"/>
</dbReference>
<proteinExistence type="predicted"/>
<accession>A0A9Q3GER4</accession>
<protein>
    <submittedName>
        <fullName evidence="1">Uncharacterized protein</fullName>
    </submittedName>
</protein>
<gene>
    <name evidence="1" type="ORF">O181_004320</name>
</gene>
<dbReference type="OrthoDB" id="3250101at2759"/>
<dbReference type="PANTHER" id="PTHR15503:SF22">
    <property type="entry name" value="TRANSPOSON TY3-I GAG POLYPROTEIN"/>
    <property type="match status" value="1"/>
</dbReference>
<dbReference type="InterPro" id="IPR043128">
    <property type="entry name" value="Rev_trsase/Diguanyl_cyclase"/>
</dbReference>
<dbReference type="PANTHER" id="PTHR15503">
    <property type="entry name" value="LDOC1 RELATED"/>
    <property type="match status" value="1"/>
</dbReference>
<reference evidence="1" key="1">
    <citation type="submission" date="2021-03" db="EMBL/GenBank/DDBJ databases">
        <title>Draft genome sequence of rust myrtle Austropuccinia psidii MF-1, a brazilian biotype.</title>
        <authorList>
            <person name="Quecine M.C."/>
            <person name="Pachon D.M.R."/>
            <person name="Bonatelli M.L."/>
            <person name="Correr F.H."/>
            <person name="Franceschini L.M."/>
            <person name="Leite T.F."/>
            <person name="Margarido G.R.A."/>
            <person name="Almeida C.A."/>
            <person name="Ferrarezi J.A."/>
            <person name="Labate C.A."/>
        </authorList>
    </citation>
    <scope>NUCLEOTIDE SEQUENCE</scope>
    <source>
        <strain evidence="1">MF-1</strain>
    </source>
</reference>
<dbReference type="SUPFAM" id="SSF56672">
    <property type="entry name" value="DNA/RNA polymerases"/>
    <property type="match status" value="1"/>
</dbReference>
<comment type="caution">
    <text evidence="1">The sequence shown here is derived from an EMBL/GenBank/DDBJ whole genome shotgun (WGS) entry which is preliminary data.</text>
</comment>
<dbReference type="AlphaFoldDB" id="A0A9Q3GER4"/>
<keyword evidence="2" id="KW-1185">Reference proteome</keyword>
<dbReference type="Proteomes" id="UP000765509">
    <property type="component" value="Unassembled WGS sequence"/>
</dbReference>
<dbReference type="InterPro" id="IPR032567">
    <property type="entry name" value="RTL1-rel"/>
</dbReference>
<dbReference type="Gene3D" id="3.10.10.10">
    <property type="entry name" value="HIV Type 1 Reverse Transcriptase, subunit A, domain 1"/>
    <property type="match status" value="1"/>
</dbReference>
<sequence length="258" mass="29636">MPSLPSFEWDFLVIDTPQRKELILGFDFLNHFNPSTYWRLGTISFKNHYKASNYSLIPLINDFYTVTTSAALIKNFGEDNSIASRHLFHGNVKLPPSSYHHSLGEWWDQEEVETVIKVVPPAYHHYFDLFSKVKAEKPCPHCSCDHQIELEGSLPPVGKIYSLSNQESDTLRDNISGNLEKCFLQPSFSSTGAPVLFVKRWMVAFFCVYYCKLNFVTTKNKSPVPPMNHLLNFLDGSSIFYKIYLCGSYILLRIKEGD</sequence>
<name>A0A9Q3GER4_9BASI</name>
<organism evidence="1 2">
    <name type="scientific">Austropuccinia psidii MF-1</name>
    <dbReference type="NCBI Taxonomy" id="1389203"/>
    <lineage>
        <taxon>Eukaryota</taxon>
        <taxon>Fungi</taxon>
        <taxon>Dikarya</taxon>
        <taxon>Basidiomycota</taxon>
        <taxon>Pucciniomycotina</taxon>
        <taxon>Pucciniomycetes</taxon>
        <taxon>Pucciniales</taxon>
        <taxon>Sphaerophragmiaceae</taxon>
        <taxon>Austropuccinia</taxon>
    </lineage>
</organism>
<dbReference type="InterPro" id="IPR043502">
    <property type="entry name" value="DNA/RNA_pol_sf"/>
</dbReference>
<dbReference type="EMBL" id="AVOT02000829">
    <property type="protein sequence ID" value="MBW0464605.1"/>
    <property type="molecule type" value="Genomic_DNA"/>
</dbReference>
<evidence type="ECO:0000313" key="1">
    <source>
        <dbReference type="EMBL" id="MBW0464605.1"/>
    </source>
</evidence>
<evidence type="ECO:0000313" key="2">
    <source>
        <dbReference type="Proteomes" id="UP000765509"/>
    </source>
</evidence>